<accession>A0A2S9SPM7</accession>
<proteinExistence type="inferred from homology"/>
<dbReference type="PANTHER" id="PTHR43391">
    <property type="entry name" value="RETINOL DEHYDROGENASE-RELATED"/>
    <property type="match status" value="1"/>
</dbReference>
<evidence type="ECO:0000256" key="3">
    <source>
        <dbReference type="ARBA" id="ARBA00023002"/>
    </source>
</evidence>
<evidence type="ECO:0000256" key="1">
    <source>
        <dbReference type="ARBA" id="ARBA00006484"/>
    </source>
</evidence>
<dbReference type="InterPro" id="IPR020904">
    <property type="entry name" value="Sc_DH/Rdtase_CS"/>
</dbReference>
<dbReference type="GO" id="GO:0016491">
    <property type="term" value="F:oxidoreductase activity"/>
    <property type="evidence" value="ECO:0007669"/>
    <property type="project" value="UniProtKB-KW"/>
</dbReference>
<name>A0A2S9SPM7_9BACT</name>
<dbReference type="Pfam" id="PF00106">
    <property type="entry name" value="adh_short"/>
    <property type="match status" value="1"/>
</dbReference>
<dbReference type="RefSeq" id="WP_105912316.1">
    <property type="nucleotide sequence ID" value="NZ_NXGH01000027.1"/>
</dbReference>
<sequence length="252" mass="28636">MKQKVWIVGANGAIGFELVKIYLKNGFKVVASSRDIENSKDFLNLKSEYKTDLKLLNIDVLDEQASKTVAHEAFNNFNGLDICFYNAAVYESMSYEQWNISNFESMMNTNYLGAIRVLKPIISHLENQSNASKIVLNCSLASYFGLPYGGAYSASKAALLNFAQSIQPELKRKNINLQVINHGFVKSRLTSKNDFKMPQLMDPDFAAKKILEELNKSYRFDITFPLFLSSFLKFLSILPYKISLKITSKFLK</sequence>
<evidence type="ECO:0000313" key="5">
    <source>
        <dbReference type="Proteomes" id="UP000238649"/>
    </source>
</evidence>
<protein>
    <submittedName>
        <fullName evidence="4">Short-chain dehydrogenase</fullName>
    </submittedName>
</protein>
<keyword evidence="2" id="KW-0521">NADP</keyword>
<comment type="caution">
    <text evidence="4">The sequence shown here is derived from an EMBL/GenBank/DDBJ whole genome shotgun (WGS) entry which is preliminary data.</text>
</comment>
<dbReference type="InterPro" id="IPR036291">
    <property type="entry name" value="NAD(P)-bd_dom_sf"/>
</dbReference>
<dbReference type="OrthoDB" id="658698at2"/>
<keyword evidence="3" id="KW-0560">Oxidoreductase</keyword>
<reference evidence="4 5" key="1">
    <citation type="submission" date="2017-09" db="EMBL/GenBank/DDBJ databases">
        <title>Reassesment of A. cryaerophilus.</title>
        <authorList>
            <person name="Perez-Cataluna A."/>
            <person name="Collado L."/>
            <person name="Salgado O."/>
            <person name="Lefinanco V."/>
            <person name="Figueras M.J."/>
        </authorList>
    </citation>
    <scope>NUCLEOTIDE SEQUENCE [LARGE SCALE GENOMIC DNA]</scope>
    <source>
        <strain evidence="4 5">LMG 9871</strain>
    </source>
</reference>
<dbReference type="AlphaFoldDB" id="A0A2S9SPM7"/>
<dbReference type="Gene3D" id="3.40.50.720">
    <property type="entry name" value="NAD(P)-binding Rossmann-like Domain"/>
    <property type="match status" value="1"/>
</dbReference>
<dbReference type="Proteomes" id="UP000238649">
    <property type="component" value="Unassembled WGS sequence"/>
</dbReference>
<dbReference type="PROSITE" id="PS00061">
    <property type="entry name" value="ADH_SHORT"/>
    <property type="match status" value="1"/>
</dbReference>
<organism evidence="4 5">
    <name type="scientific">Aliarcobacter cryaerophilus</name>
    <dbReference type="NCBI Taxonomy" id="28198"/>
    <lineage>
        <taxon>Bacteria</taxon>
        <taxon>Pseudomonadati</taxon>
        <taxon>Campylobacterota</taxon>
        <taxon>Epsilonproteobacteria</taxon>
        <taxon>Campylobacterales</taxon>
        <taxon>Arcobacteraceae</taxon>
        <taxon>Aliarcobacter</taxon>
    </lineage>
</organism>
<evidence type="ECO:0000313" key="4">
    <source>
        <dbReference type="EMBL" id="PRM88541.1"/>
    </source>
</evidence>
<dbReference type="PRINTS" id="PR00081">
    <property type="entry name" value="GDHRDH"/>
</dbReference>
<dbReference type="SUPFAM" id="SSF51735">
    <property type="entry name" value="NAD(P)-binding Rossmann-fold domains"/>
    <property type="match status" value="1"/>
</dbReference>
<dbReference type="InterPro" id="IPR002347">
    <property type="entry name" value="SDR_fam"/>
</dbReference>
<dbReference type="PANTHER" id="PTHR43391:SF14">
    <property type="entry name" value="DEHYDROGENASE_REDUCTASE SDR FAMILY PROTEIN 7-LIKE"/>
    <property type="match status" value="1"/>
</dbReference>
<dbReference type="EMBL" id="NXGH01000027">
    <property type="protein sequence ID" value="PRM88541.1"/>
    <property type="molecule type" value="Genomic_DNA"/>
</dbReference>
<comment type="similarity">
    <text evidence="1">Belongs to the short-chain dehydrogenases/reductases (SDR) family.</text>
</comment>
<gene>
    <name evidence="4" type="ORF">CJ671_08690</name>
</gene>
<evidence type="ECO:0000256" key="2">
    <source>
        <dbReference type="ARBA" id="ARBA00022857"/>
    </source>
</evidence>